<feature type="chain" id="PRO_5003185917" evidence="1">
    <location>
        <begin position="19"/>
        <end position="363"/>
    </location>
</feature>
<dbReference type="STRING" id="649349.Lbys_0488"/>
<reference evidence="2 3" key="2">
    <citation type="journal article" date="2011" name="Stand. Genomic Sci.">
        <title>Complete genome sequence of Leadbetterella byssophila type strain (4M15).</title>
        <authorList>
            <person name="Abt B."/>
            <person name="Teshima H."/>
            <person name="Lucas S."/>
            <person name="Lapidus A."/>
            <person name="Del Rio T.G."/>
            <person name="Nolan M."/>
            <person name="Tice H."/>
            <person name="Cheng J.F."/>
            <person name="Pitluck S."/>
            <person name="Liolios K."/>
            <person name="Pagani I."/>
            <person name="Ivanova N."/>
            <person name="Mavromatis K."/>
            <person name="Pati A."/>
            <person name="Tapia R."/>
            <person name="Han C."/>
            <person name="Goodwin L."/>
            <person name="Chen A."/>
            <person name="Palaniappan K."/>
            <person name="Land M."/>
            <person name="Hauser L."/>
            <person name="Chang Y.J."/>
            <person name="Jeffries C.D."/>
            <person name="Rohde M."/>
            <person name="Goker M."/>
            <person name="Tindall B.J."/>
            <person name="Detter J.C."/>
            <person name="Woyke T."/>
            <person name="Bristow J."/>
            <person name="Eisen J.A."/>
            <person name="Markowitz V."/>
            <person name="Hugenholtz P."/>
            <person name="Klenk H.P."/>
            <person name="Kyrpides N.C."/>
        </authorList>
    </citation>
    <scope>NUCLEOTIDE SEQUENCE [LARGE SCALE GENOMIC DNA]</scope>
    <source>
        <strain evidence="3">DSM 17132 / JCM 16389 / KACC 11308 / NBRC 106382 / 4M15</strain>
    </source>
</reference>
<keyword evidence="1" id="KW-0732">Signal</keyword>
<proteinExistence type="predicted"/>
<dbReference type="HOGENOM" id="CLU_057487_0_0_10"/>
<dbReference type="AlphaFoldDB" id="E4RXB7"/>
<accession>E4RXB7</accession>
<evidence type="ECO:0000313" key="2">
    <source>
        <dbReference type="EMBL" id="ADQ16262.1"/>
    </source>
</evidence>
<evidence type="ECO:0000256" key="1">
    <source>
        <dbReference type="SAM" id="SignalP"/>
    </source>
</evidence>
<name>E4RXB7_LEAB4</name>
<dbReference type="KEGG" id="lby:Lbys_0488"/>
<dbReference type="Proteomes" id="UP000007435">
    <property type="component" value="Chromosome"/>
</dbReference>
<reference key="1">
    <citation type="submission" date="2010-11" db="EMBL/GenBank/DDBJ databases">
        <title>The complete genome of Leadbetterella byssophila DSM 17132.</title>
        <authorList>
            <consortium name="US DOE Joint Genome Institute (JGI-PGF)"/>
            <person name="Lucas S."/>
            <person name="Copeland A."/>
            <person name="Lapidus A."/>
            <person name="Glavina del Rio T."/>
            <person name="Dalin E."/>
            <person name="Tice H."/>
            <person name="Bruce D."/>
            <person name="Goodwin L."/>
            <person name="Pitluck S."/>
            <person name="Kyrpides N."/>
            <person name="Mavromatis K."/>
            <person name="Ivanova N."/>
            <person name="Teshima H."/>
            <person name="Brettin T."/>
            <person name="Detter J.C."/>
            <person name="Han C."/>
            <person name="Tapia R."/>
            <person name="Land M."/>
            <person name="Hauser L."/>
            <person name="Markowitz V."/>
            <person name="Cheng J.-F."/>
            <person name="Hugenholtz P."/>
            <person name="Woyke T."/>
            <person name="Wu D."/>
            <person name="Tindall B."/>
            <person name="Pomrenke H.G."/>
            <person name="Brambilla E."/>
            <person name="Klenk H.-P."/>
            <person name="Eisen J.A."/>
        </authorList>
    </citation>
    <scope>NUCLEOTIDE SEQUENCE [LARGE SCALE GENOMIC DNA]</scope>
    <source>
        <strain>DSM 17132</strain>
    </source>
</reference>
<dbReference type="InterPro" id="IPR018550">
    <property type="entry name" value="Lipid-A_deacylase-rel"/>
</dbReference>
<evidence type="ECO:0000313" key="3">
    <source>
        <dbReference type="Proteomes" id="UP000007435"/>
    </source>
</evidence>
<protein>
    <submittedName>
        <fullName evidence="2">Lipid A 3-O-deacylase-related protein</fullName>
    </submittedName>
</protein>
<keyword evidence="3" id="KW-1185">Reference proteome</keyword>
<sequence>MCYKKLLLLILLPQFIFAQLSIEVETENGGMLTQKSVKSTTYEDAYYNGINARVGWKSSGKKDHYHQIYNYPVYGIGFYSSTFNSDIIGNPFALYGFVDTPISPKSNSKWGFDYRIGLGLSGNFNPYDEDKNPLNLVIGSKTNVFIDFGLRTTYRWHEKWKVGAGFSFHHFSNGSLSLPNKGINLVPFAVTVIYEPKKIEPYVRPTIPDYPKNLIFDFSYGSGVKQLQKTSKERFWKSTVSLYASKYVSHKWRLGGGYDFFYSQSGKEERIAGQKAGSLGAVLTGGPSLYIVHHLTSDLTLNGNVGYYLHKQSFNGELKRIFLRAGARYYFSHPFNAGVSIKAHAGKADYIEWTIGYTLKGPQ</sequence>
<dbReference type="Pfam" id="PF09411">
    <property type="entry name" value="PagL"/>
    <property type="match status" value="1"/>
</dbReference>
<dbReference type="eggNOG" id="COG1317">
    <property type="taxonomic scope" value="Bacteria"/>
</dbReference>
<dbReference type="Gene3D" id="2.40.160.20">
    <property type="match status" value="1"/>
</dbReference>
<organism evidence="2 3">
    <name type="scientific">Leadbetterella byssophila (strain DSM 17132 / JCM 16389 / KACC 11308 / NBRC 106382 / 4M15)</name>
    <dbReference type="NCBI Taxonomy" id="649349"/>
    <lineage>
        <taxon>Bacteria</taxon>
        <taxon>Pseudomonadati</taxon>
        <taxon>Bacteroidota</taxon>
        <taxon>Cytophagia</taxon>
        <taxon>Cytophagales</taxon>
        <taxon>Leadbetterellaceae</taxon>
        <taxon>Leadbetterella</taxon>
    </lineage>
</organism>
<gene>
    <name evidence="2" type="ordered locus">Lbys_0488</name>
</gene>
<dbReference type="EMBL" id="CP002305">
    <property type="protein sequence ID" value="ADQ16262.1"/>
    <property type="molecule type" value="Genomic_DNA"/>
</dbReference>
<feature type="signal peptide" evidence="1">
    <location>
        <begin position="1"/>
        <end position="18"/>
    </location>
</feature>